<dbReference type="PANTHER" id="PTHR12783:SF5">
    <property type="entry name" value="RALA-BINDING PROTEIN 1"/>
    <property type="match status" value="1"/>
</dbReference>
<feature type="compositionally biased region" description="Basic and acidic residues" evidence="1">
    <location>
        <begin position="56"/>
        <end position="70"/>
    </location>
</feature>
<dbReference type="InterPro" id="IPR039767">
    <property type="entry name" value="RALBP1"/>
</dbReference>
<name>A0A7K6C0X2_PTIVI</name>
<protein>
    <submittedName>
        <fullName evidence="2">RBP1 protein</fullName>
    </submittedName>
</protein>
<evidence type="ECO:0000256" key="1">
    <source>
        <dbReference type="SAM" id="MobiDB-lite"/>
    </source>
</evidence>
<dbReference type="GO" id="GO:0031267">
    <property type="term" value="F:small GTPase binding"/>
    <property type="evidence" value="ECO:0007669"/>
    <property type="project" value="InterPro"/>
</dbReference>
<gene>
    <name evidence="2" type="primary">Ralbp1_2</name>
    <name evidence="2" type="ORF">PTIVIO_R07076</name>
</gene>
<keyword evidence="3" id="KW-1185">Reference proteome</keyword>
<dbReference type="GO" id="GO:0006897">
    <property type="term" value="P:endocytosis"/>
    <property type="evidence" value="ECO:0007669"/>
    <property type="project" value="TreeGrafter"/>
</dbReference>
<feature type="region of interest" description="Disordered" evidence="1">
    <location>
        <begin position="56"/>
        <end position="80"/>
    </location>
</feature>
<dbReference type="GO" id="GO:0016020">
    <property type="term" value="C:membrane"/>
    <property type="evidence" value="ECO:0007669"/>
    <property type="project" value="TreeGrafter"/>
</dbReference>
<feature type="compositionally biased region" description="Basic residues" evidence="1">
    <location>
        <begin position="71"/>
        <end position="80"/>
    </location>
</feature>
<dbReference type="PANTHER" id="PTHR12783">
    <property type="entry name" value="RALA BINDING PROTEIN 1 RALBP1"/>
    <property type="match status" value="1"/>
</dbReference>
<accession>A0A7K6C0X2</accession>
<evidence type="ECO:0000313" key="3">
    <source>
        <dbReference type="Proteomes" id="UP000584880"/>
    </source>
</evidence>
<feature type="non-terminal residue" evidence="2">
    <location>
        <position position="1"/>
    </location>
</feature>
<dbReference type="GO" id="GO:0005096">
    <property type="term" value="F:GTPase activator activity"/>
    <property type="evidence" value="ECO:0007669"/>
    <property type="project" value="InterPro"/>
</dbReference>
<organism evidence="2 3">
    <name type="scientific">Ptilonorhynchus violaceus</name>
    <name type="common">Satin bowerbird</name>
    <name type="synonym">Pyrrhocorax violaceus</name>
    <dbReference type="NCBI Taxonomy" id="28724"/>
    <lineage>
        <taxon>Eukaryota</taxon>
        <taxon>Metazoa</taxon>
        <taxon>Chordata</taxon>
        <taxon>Craniata</taxon>
        <taxon>Vertebrata</taxon>
        <taxon>Euteleostomi</taxon>
        <taxon>Archelosauria</taxon>
        <taxon>Archosauria</taxon>
        <taxon>Dinosauria</taxon>
        <taxon>Saurischia</taxon>
        <taxon>Theropoda</taxon>
        <taxon>Coelurosauria</taxon>
        <taxon>Aves</taxon>
        <taxon>Neognathae</taxon>
        <taxon>Neoaves</taxon>
        <taxon>Telluraves</taxon>
        <taxon>Australaves</taxon>
        <taxon>Passeriformes</taxon>
        <taxon>Ptilonorhynchidae</taxon>
        <taxon>Ptilonorhynchus</taxon>
    </lineage>
</organism>
<comment type="caution">
    <text evidence="2">The sequence shown here is derived from an EMBL/GenBank/DDBJ whole genome shotgun (WGS) entry which is preliminary data.</text>
</comment>
<evidence type="ECO:0000313" key="2">
    <source>
        <dbReference type="EMBL" id="NWV08329.1"/>
    </source>
</evidence>
<feature type="non-terminal residue" evidence="2">
    <location>
        <position position="80"/>
    </location>
</feature>
<dbReference type="GO" id="GO:0007264">
    <property type="term" value="P:small GTPase-mediated signal transduction"/>
    <property type="evidence" value="ECO:0007669"/>
    <property type="project" value="InterPro"/>
</dbReference>
<dbReference type="Proteomes" id="UP000584880">
    <property type="component" value="Unassembled WGS sequence"/>
</dbReference>
<reference evidence="2 3" key="1">
    <citation type="submission" date="2019-09" db="EMBL/GenBank/DDBJ databases">
        <title>Bird 10,000 Genomes (B10K) Project - Family phase.</title>
        <authorList>
            <person name="Zhang G."/>
        </authorList>
    </citation>
    <scope>NUCLEOTIDE SEQUENCE [LARGE SCALE GENOMIC DNA]</scope>
    <source>
        <strain evidence="2">B10K-DU-012-10</strain>
        <tissue evidence="2">Blood</tissue>
    </source>
</reference>
<dbReference type="AlphaFoldDB" id="A0A7K6C0X2"/>
<sequence length="80" mass="9125">MTKCFLLPTCSPSEHCQAEHSGGLVHTPSSEEISPIKFPILFSTIELSPLHDSLYEPPDKIFDDEKEHEKKKGKFKKKKE</sequence>
<proteinExistence type="predicted"/>
<dbReference type="EMBL" id="VZRJ01006865">
    <property type="protein sequence ID" value="NWV08329.1"/>
    <property type="molecule type" value="Genomic_DNA"/>
</dbReference>